<evidence type="ECO:0000313" key="4">
    <source>
        <dbReference type="EMBL" id="GGJ87330.1"/>
    </source>
</evidence>
<keyword evidence="5" id="KW-1185">Reference proteome</keyword>
<reference evidence="4" key="1">
    <citation type="journal article" date="2014" name="Int. J. Syst. Evol. Microbiol.">
        <title>Complete genome sequence of Corynebacterium casei LMG S-19264T (=DSM 44701T), isolated from a smear-ripened cheese.</title>
        <authorList>
            <consortium name="US DOE Joint Genome Institute (JGI-PGF)"/>
            <person name="Walter F."/>
            <person name="Albersmeier A."/>
            <person name="Kalinowski J."/>
            <person name="Ruckert C."/>
        </authorList>
    </citation>
    <scope>NUCLEOTIDE SEQUENCE</scope>
    <source>
        <strain evidence="4">JCM 3090</strain>
    </source>
</reference>
<accession>A0A8J3B539</accession>
<dbReference type="PROSITE" id="PS50921">
    <property type="entry name" value="ANTAR"/>
    <property type="match status" value="1"/>
</dbReference>
<evidence type="ECO:0000313" key="5">
    <source>
        <dbReference type="Proteomes" id="UP000649739"/>
    </source>
</evidence>
<dbReference type="RefSeq" id="WP_189169456.1">
    <property type="nucleotide sequence ID" value="NZ_BMQB01000003.1"/>
</dbReference>
<organism evidence="4 5">
    <name type="scientific">Pilimelia anulata</name>
    <dbReference type="NCBI Taxonomy" id="53371"/>
    <lineage>
        <taxon>Bacteria</taxon>
        <taxon>Bacillati</taxon>
        <taxon>Actinomycetota</taxon>
        <taxon>Actinomycetes</taxon>
        <taxon>Micromonosporales</taxon>
        <taxon>Micromonosporaceae</taxon>
        <taxon>Pilimelia</taxon>
    </lineage>
</organism>
<dbReference type="InterPro" id="IPR005561">
    <property type="entry name" value="ANTAR"/>
</dbReference>
<evidence type="ECO:0000259" key="3">
    <source>
        <dbReference type="PROSITE" id="PS50921"/>
    </source>
</evidence>
<dbReference type="Gene3D" id="1.10.10.10">
    <property type="entry name" value="Winged helix-like DNA-binding domain superfamily/Winged helix DNA-binding domain"/>
    <property type="match status" value="1"/>
</dbReference>
<dbReference type="AlphaFoldDB" id="A0A8J3B539"/>
<dbReference type="SMART" id="SM01012">
    <property type="entry name" value="ANTAR"/>
    <property type="match status" value="1"/>
</dbReference>
<dbReference type="Proteomes" id="UP000649739">
    <property type="component" value="Unassembled WGS sequence"/>
</dbReference>
<keyword evidence="2" id="KW-0804">Transcription</keyword>
<reference evidence="4" key="2">
    <citation type="submission" date="2020-09" db="EMBL/GenBank/DDBJ databases">
        <authorList>
            <person name="Sun Q."/>
            <person name="Ohkuma M."/>
        </authorList>
    </citation>
    <scope>NUCLEOTIDE SEQUENCE</scope>
    <source>
        <strain evidence="4">JCM 3090</strain>
    </source>
</reference>
<dbReference type="InterPro" id="IPR036388">
    <property type="entry name" value="WH-like_DNA-bd_sf"/>
</dbReference>
<dbReference type="InterPro" id="IPR029016">
    <property type="entry name" value="GAF-like_dom_sf"/>
</dbReference>
<dbReference type="GO" id="GO:0003723">
    <property type="term" value="F:RNA binding"/>
    <property type="evidence" value="ECO:0007669"/>
    <property type="project" value="InterPro"/>
</dbReference>
<proteinExistence type="predicted"/>
<keyword evidence="1" id="KW-0805">Transcription regulation</keyword>
<name>A0A8J3B539_9ACTN</name>
<sequence length="242" mass="25203">MSEERTFRVWTRISEYTNGEPVTLAHLAAAAAAVAGVDGAAVAITAGPTARQPIAATDAVAERVEEWHLAFGEGPAVAATAGGGPVIAVDLESPPALARWPAFAPAALTAGVRAVIALPLQVGAIRVGVLTLYRRRAGGLTADELADVLVVADTACVLLLDGADPPDKPDGRSDHNAVVHQATGMILVQAGISAEAAFVRLRAYAYAHDRRLSDVARDVVARRLRFHPEPHINTEGRPDGPT</sequence>
<dbReference type="EMBL" id="BMQB01000003">
    <property type="protein sequence ID" value="GGJ87330.1"/>
    <property type="molecule type" value="Genomic_DNA"/>
</dbReference>
<gene>
    <name evidence="4" type="ORF">GCM10010123_16150</name>
</gene>
<protein>
    <submittedName>
        <fullName evidence="4">GAF domain-containing protein</fullName>
    </submittedName>
</protein>
<comment type="caution">
    <text evidence="4">The sequence shown here is derived from an EMBL/GenBank/DDBJ whole genome shotgun (WGS) entry which is preliminary data.</text>
</comment>
<dbReference type="SUPFAM" id="SSF55781">
    <property type="entry name" value="GAF domain-like"/>
    <property type="match status" value="1"/>
</dbReference>
<evidence type="ECO:0000256" key="2">
    <source>
        <dbReference type="ARBA" id="ARBA00023163"/>
    </source>
</evidence>
<feature type="domain" description="ANTAR" evidence="3">
    <location>
        <begin position="159"/>
        <end position="220"/>
    </location>
</feature>
<dbReference type="Pfam" id="PF03861">
    <property type="entry name" value="ANTAR"/>
    <property type="match status" value="1"/>
</dbReference>
<dbReference type="InterPro" id="IPR003018">
    <property type="entry name" value="GAF"/>
</dbReference>
<evidence type="ECO:0000256" key="1">
    <source>
        <dbReference type="ARBA" id="ARBA00023015"/>
    </source>
</evidence>
<dbReference type="Gene3D" id="3.30.450.40">
    <property type="match status" value="1"/>
</dbReference>
<dbReference type="Pfam" id="PF01590">
    <property type="entry name" value="GAF"/>
    <property type="match status" value="1"/>
</dbReference>